<dbReference type="OMA" id="KRPPLHQ"/>
<keyword evidence="4" id="KW-0812">Transmembrane</keyword>
<proteinExistence type="predicted"/>
<keyword evidence="4" id="KW-0472">Membrane</keyword>
<feature type="domain" description="RRM" evidence="5">
    <location>
        <begin position="276"/>
        <end position="326"/>
    </location>
</feature>
<dbReference type="Gene3D" id="3.30.70.330">
    <property type="match status" value="3"/>
</dbReference>
<reference evidence="6 7" key="1">
    <citation type="submission" date="2015-01" db="EMBL/GenBank/DDBJ databases">
        <title>Evolution of Trichinella species and genotypes.</title>
        <authorList>
            <person name="Korhonen P.K."/>
            <person name="Edoardo P."/>
            <person name="Giuseppe L.R."/>
            <person name="Gasser R.B."/>
        </authorList>
    </citation>
    <scope>NUCLEOTIDE SEQUENCE [LARGE SCALE GENOMIC DNA]</scope>
    <source>
        <strain evidence="6">ISS120</strain>
    </source>
</reference>
<dbReference type="SMART" id="SM00360">
    <property type="entry name" value="RRM"/>
    <property type="match status" value="3"/>
</dbReference>
<evidence type="ECO:0000256" key="2">
    <source>
        <dbReference type="PROSITE-ProRule" id="PRU00176"/>
    </source>
</evidence>
<name>A0A0V1D561_TRIBR</name>
<dbReference type="Proteomes" id="UP000054653">
    <property type="component" value="Unassembled WGS sequence"/>
</dbReference>
<comment type="caution">
    <text evidence="6">The sequence shown here is derived from an EMBL/GenBank/DDBJ whole genome shotgun (WGS) entry which is preliminary data.</text>
</comment>
<dbReference type="AlphaFoldDB" id="A0A0V1D561"/>
<keyword evidence="4" id="KW-1133">Transmembrane helix</keyword>
<dbReference type="OrthoDB" id="439808at2759"/>
<evidence type="ECO:0000259" key="5">
    <source>
        <dbReference type="PROSITE" id="PS50102"/>
    </source>
</evidence>
<keyword evidence="1 2" id="KW-0694">RNA-binding</keyword>
<feature type="compositionally biased region" description="Pro residues" evidence="3">
    <location>
        <begin position="474"/>
        <end position="484"/>
    </location>
</feature>
<dbReference type="GO" id="GO:0003723">
    <property type="term" value="F:RNA binding"/>
    <property type="evidence" value="ECO:0007669"/>
    <property type="project" value="UniProtKB-UniRule"/>
</dbReference>
<dbReference type="InterPro" id="IPR000504">
    <property type="entry name" value="RRM_dom"/>
</dbReference>
<dbReference type="STRING" id="45882.A0A0V1D561"/>
<evidence type="ECO:0000256" key="4">
    <source>
        <dbReference type="SAM" id="Phobius"/>
    </source>
</evidence>
<feature type="transmembrane region" description="Helical" evidence="4">
    <location>
        <begin position="124"/>
        <end position="149"/>
    </location>
</feature>
<evidence type="ECO:0000256" key="3">
    <source>
        <dbReference type="SAM" id="MobiDB-lite"/>
    </source>
</evidence>
<evidence type="ECO:0000256" key="1">
    <source>
        <dbReference type="ARBA" id="ARBA00022884"/>
    </source>
</evidence>
<dbReference type="CDD" id="cd12354">
    <property type="entry name" value="RRM3_TIA1_like"/>
    <property type="match status" value="1"/>
</dbReference>
<feature type="domain" description="RRM" evidence="5">
    <location>
        <begin position="352"/>
        <end position="424"/>
    </location>
</feature>
<dbReference type="EMBL" id="JYDI01000040">
    <property type="protein sequence ID" value="KRY56681.1"/>
    <property type="molecule type" value="Genomic_DNA"/>
</dbReference>
<dbReference type="Pfam" id="PF00076">
    <property type="entry name" value="RRM_1"/>
    <property type="match status" value="3"/>
</dbReference>
<evidence type="ECO:0000313" key="6">
    <source>
        <dbReference type="EMBL" id="KRY56681.1"/>
    </source>
</evidence>
<dbReference type="PROSITE" id="PS50102">
    <property type="entry name" value="RRM"/>
    <property type="match status" value="3"/>
</dbReference>
<protein>
    <submittedName>
        <fullName evidence="6">Nucleolysin TIA-1</fullName>
    </submittedName>
</protein>
<gene>
    <name evidence="6" type="primary">TIAL1</name>
    <name evidence="6" type="ORF">T03_9672</name>
</gene>
<evidence type="ECO:0000313" key="7">
    <source>
        <dbReference type="Proteomes" id="UP000054653"/>
    </source>
</evidence>
<dbReference type="InterPro" id="IPR035979">
    <property type="entry name" value="RBD_domain_sf"/>
</dbReference>
<keyword evidence="7" id="KW-1185">Reference proteome</keyword>
<organism evidence="6 7">
    <name type="scientific">Trichinella britovi</name>
    <name type="common">Parasitic roundworm</name>
    <dbReference type="NCBI Taxonomy" id="45882"/>
    <lineage>
        <taxon>Eukaryota</taxon>
        <taxon>Metazoa</taxon>
        <taxon>Ecdysozoa</taxon>
        <taxon>Nematoda</taxon>
        <taxon>Enoplea</taxon>
        <taxon>Dorylaimia</taxon>
        <taxon>Trichinellida</taxon>
        <taxon>Trichinellidae</taxon>
        <taxon>Trichinella</taxon>
    </lineage>
</organism>
<feature type="domain" description="RRM" evidence="5">
    <location>
        <begin position="31"/>
        <end position="114"/>
    </location>
</feature>
<accession>A0A0V1D561</accession>
<dbReference type="PANTHER" id="PTHR10352">
    <property type="entry name" value="EUKARYOTIC TRANSLATION INITIATION FACTOR 3 SUBUNIT G"/>
    <property type="match status" value="1"/>
</dbReference>
<dbReference type="InterPro" id="IPR012677">
    <property type="entry name" value="Nucleotide-bd_a/b_plait_sf"/>
</dbReference>
<feature type="compositionally biased region" description="Polar residues" evidence="3">
    <location>
        <begin position="488"/>
        <end position="502"/>
    </location>
</feature>
<sequence>MSYLGNYPSGYSGAYGEFFNTGESIDEFNPRTLYVGNLDATISEEFLLSLFSHIGGVSKCKIIHEGITEGWKNTANDFLTRLTASDPYAFVEFVDHASAVQALTAMNKRLLLGKIESTTISSCLLLLLLLLLQFFIFFIFLFFLFSFIVDKNMIVLPVPHLHTSAVQQQHSTTVFAQSSLNSSSGVAVSSDASPLTMTNNYSAVYEGLPIFLLPNTKAVLSPLKLQEMRVNWATSPGTQAKVDTSKKHLLLMEKSRKRPPLHQIVRADSLLFISSDVKVIRDLQTLKSKGYGFVSYVSHDDAERAIEQMNGQWLGRRTIRTNWATRKPGLPAQNLGQLTFDDVMAQSSPQNTTVYVGSVSANTTDEDLRRIFARFGSILEVRVFKQQGYAFVRFDNKESAAHAILNITGTEINGSSVRCSWGKEGGLAASNNTAPNYGYGYNFNSFPNPPVASHSAPANPNFWNQYYTSYMPPHGQPGPNPTPAVYPQQWQTNYWPPQGQQQ</sequence>
<dbReference type="SUPFAM" id="SSF54928">
    <property type="entry name" value="RNA-binding domain, RBD"/>
    <property type="match status" value="3"/>
</dbReference>
<feature type="region of interest" description="Disordered" evidence="3">
    <location>
        <begin position="474"/>
        <end position="502"/>
    </location>
</feature>